<dbReference type="RefSeq" id="XP_007896763.1">
    <property type="nucleotide sequence ID" value="XM_007898572.2"/>
</dbReference>
<reference evidence="4" key="2">
    <citation type="journal article" date="2007" name="PLoS Biol.">
        <title>Survey sequencing and comparative analysis of the elephant shark (Callorhinchus milii) genome.</title>
        <authorList>
            <person name="Venkatesh B."/>
            <person name="Kirkness E.F."/>
            <person name="Loh Y.H."/>
            <person name="Halpern A.L."/>
            <person name="Lee A.P."/>
            <person name="Johnson J."/>
            <person name="Dandona N."/>
            <person name="Viswanathan L.D."/>
            <person name="Tay A."/>
            <person name="Venter J.C."/>
            <person name="Strausberg R.L."/>
            <person name="Brenner S."/>
        </authorList>
    </citation>
    <scope>NUCLEOTIDE SEQUENCE [LARGE SCALE GENOMIC DNA]</scope>
</reference>
<organism evidence="2">
    <name type="scientific">Callorhinchus milii</name>
    <name type="common">Ghost shark</name>
    <dbReference type="NCBI Taxonomy" id="7868"/>
    <lineage>
        <taxon>Eukaryota</taxon>
        <taxon>Metazoa</taxon>
        <taxon>Chordata</taxon>
        <taxon>Craniata</taxon>
        <taxon>Vertebrata</taxon>
        <taxon>Chondrichthyes</taxon>
        <taxon>Holocephali</taxon>
        <taxon>Chimaeriformes</taxon>
        <taxon>Callorhinchidae</taxon>
        <taxon>Callorhinchus</taxon>
    </lineage>
</organism>
<dbReference type="Ensembl" id="ENSCMIT00000049308.1">
    <property type="protein sequence ID" value="ENSCMIP00000048632.1"/>
    <property type="gene ID" value="ENSCMIG00000019879.1"/>
</dbReference>
<dbReference type="PANTHER" id="PTHR21847">
    <property type="entry name" value="EF-HAND CALCIUM-BINDING DOMAIN-CONTAINING PROTEIN 10"/>
    <property type="match status" value="1"/>
</dbReference>
<reference evidence="2 4" key="3">
    <citation type="journal article" date="2014" name="Nature">
        <title>Elephant shark genome provides unique insights into gnathostome evolution.</title>
        <authorList>
            <consortium name="International Elephant Shark Genome Sequencing Consortium"/>
            <person name="Venkatesh B."/>
            <person name="Lee A.P."/>
            <person name="Ravi V."/>
            <person name="Maurya A.K."/>
            <person name="Lian M.M."/>
            <person name="Swann J.B."/>
            <person name="Ohta Y."/>
            <person name="Flajnik M.F."/>
            <person name="Sutoh Y."/>
            <person name="Kasahara M."/>
            <person name="Hoon S."/>
            <person name="Gangu V."/>
            <person name="Roy S.W."/>
            <person name="Irimia M."/>
            <person name="Korzh V."/>
            <person name="Kondrychyn I."/>
            <person name="Lim Z.W."/>
            <person name="Tay B.H."/>
            <person name="Tohari S."/>
            <person name="Kong K.W."/>
            <person name="Ho S."/>
            <person name="Lorente-Galdos B."/>
            <person name="Quilez J."/>
            <person name="Marques-Bonet T."/>
            <person name="Raney B.J."/>
            <person name="Ingham P.W."/>
            <person name="Tay A."/>
            <person name="Hillier L.W."/>
            <person name="Minx P."/>
            <person name="Boehm T."/>
            <person name="Wilson R.K."/>
            <person name="Brenner S."/>
            <person name="Warren W.C."/>
        </authorList>
    </citation>
    <scope>NUCLEOTIDE SEQUENCE</scope>
    <source>
        <tissue evidence="2">Brain</tissue>
    </source>
</reference>
<dbReference type="STRING" id="7868.ENSCMIP00000048632"/>
<sequence>MEDPREQEASAYLREHKVLELLENLTSMLLYHRPDNPREFLITELENVMTVRDLYSERYPCLFDDSNLVAIYGILDTTKQGFITQAQYVEAFKTLGITDFDESPIGTAKNQITLETFKIEAKYGLKKTYADFKKTTLSWP</sequence>
<dbReference type="CDD" id="cd22976">
    <property type="entry name" value="DD_EFCAB10"/>
    <property type="match status" value="1"/>
</dbReference>
<gene>
    <name evidence="3" type="primary">si:dkey-42p14.3</name>
</gene>
<dbReference type="KEGG" id="cmk:103181845"/>
<proteinExistence type="evidence at transcript level"/>
<feature type="domain" description="EFCAB10 C-terminal EF-hand" evidence="1">
    <location>
        <begin position="66"/>
        <end position="125"/>
    </location>
</feature>
<dbReference type="SUPFAM" id="SSF47391">
    <property type="entry name" value="Dimerization-anchoring domain of cAMP-dependent PK regulatory subunit"/>
    <property type="match status" value="1"/>
</dbReference>
<dbReference type="InterPro" id="IPR049760">
    <property type="entry name" value="DD_EFCAB10"/>
</dbReference>
<dbReference type="Proteomes" id="UP000314986">
    <property type="component" value="Unassembled WGS sequence"/>
</dbReference>
<dbReference type="Gene3D" id="1.20.890.10">
    <property type="entry name" value="cAMP-dependent protein kinase regulatory subunit, dimerization-anchoring domain"/>
    <property type="match status" value="1"/>
</dbReference>
<dbReference type="OrthoDB" id="10260455at2759"/>
<name>V9LFW4_CALMI</name>
<dbReference type="EMBL" id="JW879096">
    <property type="protein sequence ID" value="AFP11613.1"/>
    <property type="molecule type" value="mRNA"/>
</dbReference>
<keyword evidence="4" id="KW-1185">Reference proteome</keyword>
<dbReference type="InterPro" id="IPR056587">
    <property type="entry name" value="EF_EFCAB10_C"/>
</dbReference>
<evidence type="ECO:0000313" key="2">
    <source>
        <dbReference type="EMBL" id="AFP11613.1"/>
    </source>
</evidence>
<dbReference type="InterPro" id="IPR039879">
    <property type="entry name" value="EFC10"/>
</dbReference>
<dbReference type="OMA" id="SMLLFYR"/>
<dbReference type="AlphaFoldDB" id="V9LFW4"/>
<dbReference type="PANTHER" id="PTHR21847:SF1">
    <property type="entry name" value="EF-HAND CALCIUM-BINDING DOMAIN-CONTAINING PROTEIN 10"/>
    <property type="match status" value="1"/>
</dbReference>
<protein>
    <submittedName>
        <fullName evidence="2 3">EF-hand calcium-binding domain-containing protein 10</fullName>
    </submittedName>
</protein>
<reference evidence="4" key="1">
    <citation type="journal article" date="2006" name="Science">
        <title>Ancient noncoding elements conserved in the human genome.</title>
        <authorList>
            <person name="Venkatesh B."/>
            <person name="Kirkness E.F."/>
            <person name="Loh Y.H."/>
            <person name="Halpern A.L."/>
            <person name="Lee A.P."/>
            <person name="Johnson J."/>
            <person name="Dandona N."/>
            <person name="Viswanathan L.D."/>
            <person name="Tay A."/>
            <person name="Venter J.C."/>
            <person name="Strausberg R.L."/>
            <person name="Brenner S."/>
        </authorList>
    </citation>
    <scope>NUCLEOTIDE SEQUENCE [LARGE SCALE GENOMIC DNA]</scope>
</reference>
<dbReference type="GeneTree" id="ENSGT00940000154487"/>
<reference evidence="3" key="4">
    <citation type="submission" date="2025-05" db="UniProtKB">
        <authorList>
            <consortium name="Ensembl"/>
        </authorList>
    </citation>
    <scope>IDENTIFICATION</scope>
</reference>
<dbReference type="GeneID" id="103181845"/>
<dbReference type="Pfam" id="PF24548">
    <property type="entry name" value="EF_EFCAB10_C"/>
    <property type="match status" value="1"/>
</dbReference>
<evidence type="ECO:0000259" key="1">
    <source>
        <dbReference type="Pfam" id="PF24548"/>
    </source>
</evidence>
<evidence type="ECO:0000313" key="3">
    <source>
        <dbReference type="Ensembl" id="ENSCMIP00000048632.1"/>
    </source>
</evidence>
<evidence type="ECO:0000313" key="4">
    <source>
        <dbReference type="Proteomes" id="UP000314986"/>
    </source>
</evidence>
<accession>V9LFW4</accession>